<dbReference type="Pfam" id="PF13531">
    <property type="entry name" value="SBP_bac_11"/>
    <property type="match status" value="1"/>
</dbReference>
<dbReference type="PROSITE" id="PS51257">
    <property type="entry name" value="PROKAR_LIPOPROTEIN"/>
    <property type="match status" value="1"/>
</dbReference>
<name>A0A068NPY3_FIMGI</name>
<dbReference type="SUPFAM" id="SSF53850">
    <property type="entry name" value="Periplasmic binding protein-like II"/>
    <property type="match status" value="1"/>
</dbReference>
<gene>
    <name evidence="2" type="ORF">OP10G_2118</name>
</gene>
<dbReference type="AlphaFoldDB" id="A0A068NPY3"/>
<dbReference type="SMART" id="SM00327">
    <property type="entry name" value="VWA"/>
    <property type="match status" value="1"/>
</dbReference>
<dbReference type="InterPro" id="IPR002035">
    <property type="entry name" value="VWF_A"/>
</dbReference>
<dbReference type="Pfam" id="PF00092">
    <property type="entry name" value="VWA"/>
    <property type="match status" value="1"/>
</dbReference>
<sequence>MVKKMTKSRFLVFAVGIAVIGAGCRPAVDYTPGIALNPASVSFLTGSETEPLRPLVEQYARKAGVQVTFESKGAVDIMLGLKSGDNRYDAIWPSNSMWVTLGGNSQVKEGQSIMRTPVILWVKRSTAKELGWIGKTVKMQDILPANQSGKLNMLVTSATQSNSGASAYFGYLSAFSGAPAVLGEEHLNRPDVRKKIKSFYDNIKHSFGSSKWAKDYFIDHYDEFNSMINYESMGIEANRTLASSGREPLYAVYPVDGLTIADCPMYYVDHGDDKKHQFIRGLQQFLQSPEAQQEIMRQGWRVGAAGMGTASNDSAAFSPDWGVDMKRVLQPIRFPSPQVIEKGLSLYQTVLRRPIARAYCLDFSGSMEGEGQRQVKQAMRLILDPEEARKHFLDIGPDDITVVITFDSEVIHQWVVRGNDPKELRDLNAKVQAESIRGGTDIFLPVEEAIGYFKSIPNLERHMVSVELMTDGRSDSGSVEEVMAKMSQTGVKVPVYSIGFGDADDSQLQEIAKRTSAKYFDGKKDLVKTFREVSGYN</sequence>
<dbReference type="PROSITE" id="PS50234">
    <property type="entry name" value="VWFA"/>
    <property type="match status" value="1"/>
</dbReference>
<dbReference type="Proteomes" id="UP000027982">
    <property type="component" value="Chromosome"/>
</dbReference>
<dbReference type="HOGENOM" id="CLU_029847_1_0_0"/>
<evidence type="ECO:0000313" key="3">
    <source>
        <dbReference type="Proteomes" id="UP000027982"/>
    </source>
</evidence>
<organism evidence="2 3">
    <name type="scientific">Fimbriimonas ginsengisoli Gsoil 348</name>
    <dbReference type="NCBI Taxonomy" id="661478"/>
    <lineage>
        <taxon>Bacteria</taxon>
        <taxon>Bacillati</taxon>
        <taxon>Armatimonadota</taxon>
        <taxon>Fimbriimonadia</taxon>
        <taxon>Fimbriimonadales</taxon>
        <taxon>Fimbriimonadaceae</taxon>
        <taxon>Fimbriimonas</taxon>
    </lineage>
</organism>
<dbReference type="Gene3D" id="3.40.50.410">
    <property type="entry name" value="von Willebrand factor, type A domain"/>
    <property type="match status" value="1"/>
</dbReference>
<evidence type="ECO:0000313" key="2">
    <source>
        <dbReference type="EMBL" id="AIE85486.1"/>
    </source>
</evidence>
<dbReference type="InterPro" id="IPR036465">
    <property type="entry name" value="vWFA_dom_sf"/>
</dbReference>
<reference evidence="2 3" key="1">
    <citation type="journal article" date="2014" name="PLoS ONE">
        <title>The first complete genome sequence of the class fimbriimonadia in the phylum armatimonadetes.</title>
        <authorList>
            <person name="Hu Z.Y."/>
            <person name="Wang Y.Z."/>
            <person name="Im W.T."/>
            <person name="Wang S.Y."/>
            <person name="Zhao G.P."/>
            <person name="Zheng H.J."/>
            <person name="Quan Z.X."/>
        </authorList>
    </citation>
    <scope>NUCLEOTIDE SEQUENCE [LARGE SCALE GENOMIC DNA]</scope>
    <source>
        <strain evidence="2">Gsoil 348</strain>
    </source>
</reference>
<dbReference type="SUPFAM" id="SSF53300">
    <property type="entry name" value="vWA-like"/>
    <property type="match status" value="1"/>
</dbReference>
<accession>A0A068NPY3</accession>
<dbReference type="EMBL" id="CP007139">
    <property type="protein sequence ID" value="AIE85486.1"/>
    <property type="molecule type" value="Genomic_DNA"/>
</dbReference>
<proteinExistence type="predicted"/>
<dbReference type="STRING" id="661478.OP10G_2118"/>
<dbReference type="eggNOG" id="COG2304">
    <property type="taxonomic scope" value="Bacteria"/>
</dbReference>
<feature type="domain" description="VWFA" evidence="1">
    <location>
        <begin position="356"/>
        <end position="537"/>
    </location>
</feature>
<dbReference type="KEGG" id="fgi:OP10G_2118"/>
<keyword evidence="3" id="KW-1185">Reference proteome</keyword>
<dbReference type="eggNOG" id="COG1840">
    <property type="taxonomic scope" value="Bacteria"/>
</dbReference>
<protein>
    <submittedName>
        <fullName evidence="2">von Willebrand factor A</fullName>
    </submittedName>
</protein>
<evidence type="ECO:0000259" key="1">
    <source>
        <dbReference type="PROSITE" id="PS50234"/>
    </source>
</evidence>